<gene>
    <name evidence="1" type="ORF">A5640_20970</name>
</gene>
<reference evidence="1 2" key="1">
    <citation type="submission" date="2016-06" db="EMBL/GenBank/DDBJ databases">
        <authorList>
            <person name="Kjaerup R.B."/>
            <person name="Dalgaard T.S."/>
            <person name="Juul-Madsen H.R."/>
        </authorList>
    </citation>
    <scope>NUCLEOTIDE SEQUENCE [LARGE SCALE GENOMIC DNA]</scope>
    <source>
        <strain evidence="1 2">1276495.2</strain>
    </source>
</reference>
<dbReference type="AlphaFoldDB" id="A0A1A3KDG1"/>
<evidence type="ECO:0000313" key="1">
    <source>
        <dbReference type="EMBL" id="OBJ82454.1"/>
    </source>
</evidence>
<proteinExistence type="predicted"/>
<dbReference type="RefSeq" id="WP_036361017.1">
    <property type="nucleotide sequence ID" value="NZ_LZLM01000111.1"/>
</dbReference>
<dbReference type="GeneID" id="61215866"/>
<dbReference type="Proteomes" id="UP000093925">
    <property type="component" value="Unassembled WGS sequence"/>
</dbReference>
<name>A0A1A3KDG1_MYCAS</name>
<accession>A0A1A3KDG1</accession>
<protein>
    <submittedName>
        <fullName evidence="1">Uncharacterized protein</fullName>
    </submittedName>
</protein>
<comment type="caution">
    <text evidence="1">The sequence shown here is derived from an EMBL/GenBank/DDBJ whole genome shotgun (WGS) entry which is preliminary data.</text>
</comment>
<dbReference type="EMBL" id="LZLM01000111">
    <property type="protein sequence ID" value="OBJ82454.1"/>
    <property type="molecule type" value="Genomic_DNA"/>
</dbReference>
<evidence type="ECO:0000313" key="2">
    <source>
        <dbReference type="Proteomes" id="UP000093925"/>
    </source>
</evidence>
<organism evidence="1 2">
    <name type="scientific">Mycobacterium asiaticum</name>
    <dbReference type="NCBI Taxonomy" id="1790"/>
    <lineage>
        <taxon>Bacteria</taxon>
        <taxon>Bacillati</taxon>
        <taxon>Actinomycetota</taxon>
        <taxon>Actinomycetes</taxon>
        <taxon>Mycobacteriales</taxon>
        <taxon>Mycobacteriaceae</taxon>
        <taxon>Mycobacterium</taxon>
    </lineage>
</organism>
<sequence>MRLRFGTSDYHAYVDTRSVLLDELNEWLAPKEPERGDVLANVKSFLDWRYRESIGALDEFALSDISRFLLEWCPRRLKGQADAAINLCFAIGVYFDFMAATGRLVGGADRAARLRRLTDDLALTVLAEVRDPTTTAAEPYRLPFVHIPPPSTDVTAAAEAAPLLAKIDALRNYVGSDGKSLTDQGHLQLSDGRALVEQLNTGDVLDLELGGRTLQPYSTAGMRRLNFIVDCAVEVGAVNLRQHRIVRGQAWDSLTPVERVRTLFTAIRELKPLRSLGADLDWENDELAAVLEGGIVHWLVPLLMRDRVGVPFDILREFVQSAAVQELGPDEDGVLEDQTEEGICLLLEVLADVGVLRWTDRREVRSILGPSCWTGGTLALTAVGRHILPDHLAGSGYELRRLDRIKEWDAAALIDVMALLDNRFDGELVANWQAHQPAVERVRMLTEAIVAAPTAAHRLAGLAALDEFAIEVTEPFVRQLLDTPVSGHAALWLISRQRADAETLGSFVDQDIALLVDALAVKVEEPAVLCSFFTGPQPLQLIEDMWRHPAPETAIVLEALGRHLPDPALRKAARKALVRHRSWMANRRN</sequence>